<name>A0ACC0IV07_9ERIC</name>
<dbReference type="Proteomes" id="UP001060215">
    <property type="component" value="Chromosome 1"/>
</dbReference>
<comment type="caution">
    <text evidence="1">The sequence shown here is derived from an EMBL/GenBank/DDBJ whole genome shotgun (WGS) entry which is preliminary data.</text>
</comment>
<sequence>METHYLMEILFFYPTYMNGGGYSNDLDSGLVGVTDGNGSYHESATFIDNSNASNVEIRAASNSSENGGEDEVPGPVGLTDDNGSFHGNAMFSTENGGDVEVIASVITKVPNCMINGALFS</sequence>
<protein>
    <submittedName>
        <fullName evidence="1">Uncharacterized protein</fullName>
    </submittedName>
</protein>
<evidence type="ECO:0000313" key="2">
    <source>
        <dbReference type="Proteomes" id="UP001060215"/>
    </source>
</evidence>
<reference evidence="1 2" key="1">
    <citation type="journal article" date="2022" name="Plant J.">
        <title>Chromosome-level genome of Camellia lanceoleosa provides a valuable resource for understanding genome evolution and self-incompatibility.</title>
        <authorList>
            <person name="Gong W."/>
            <person name="Xiao S."/>
            <person name="Wang L."/>
            <person name="Liao Z."/>
            <person name="Chang Y."/>
            <person name="Mo W."/>
            <person name="Hu G."/>
            <person name="Li W."/>
            <person name="Zhao G."/>
            <person name="Zhu H."/>
            <person name="Hu X."/>
            <person name="Ji K."/>
            <person name="Xiang X."/>
            <person name="Song Q."/>
            <person name="Yuan D."/>
            <person name="Jin S."/>
            <person name="Zhang L."/>
        </authorList>
    </citation>
    <scope>NUCLEOTIDE SEQUENCE [LARGE SCALE GENOMIC DNA]</scope>
    <source>
        <strain evidence="1">SQ_2022a</strain>
    </source>
</reference>
<accession>A0ACC0IV07</accession>
<proteinExistence type="predicted"/>
<keyword evidence="2" id="KW-1185">Reference proteome</keyword>
<dbReference type="EMBL" id="CM045758">
    <property type="protein sequence ID" value="KAI8029281.1"/>
    <property type="molecule type" value="Genomic_DNA"/>
</dbReference>
<gene>
    <name evidence="1" type="ORF">LOK49_LG01G03123</name>
</gene>
<organism evidence="1 2">
    <name type="scientific">Camellia lanceoleosa</name>
    <dbReference type="NCBI Taxonomy" id="1840588"/>
    <lineage>
        <taxon>Eukaryota</taxon>
        <taxon>Viridiplantae</taxon>
        <taxon>Streptophyta</taxon>
        <taxon>Embryophyta</taxon>
        <taxon>Tracheophyta</taxon>
        <taxon>Spermatophyta</taxon>
        <taxon>Magnoliopsida</taxon>
        <taxon>eudicotyledons</taxon>
        <taxon>Gunneridae</taxon>
        <taxon>Pentapetalae</taxon>
        <taxon>asterids</taxon>
        <taxon>Ericales</taxon>
        <taxon>Theaceae</taxon>
        <taxon>Camellia</taxon>
    </lineage>
</organism>
<evidence type="ECO:0000313" key="1">
    <source>
        <dbReference type="EMBL" id="KAI8029281.1"/>
    </source>
</evidence>